<comment type="similarity">
    <text evidence="1">Belongs to the bactofilin family.</text>
</comment>
<dbReference type="KEGG" id="bchi:OY14_01135"/>
<protein>
    <recommendedName>
        <fullName evidence="4">Cell shape determination protein CcmA</fullName>
    </recommendedName>
</protein>
<sequence>MPVNMVDSYKWDCKLDSSLTFRGKLKFEGTLYLDSSFEGEISSKGGVLFIGKNSKVVTNVVVCDILIVEGILKGNVNAASKVYLNSGCKIYGDVKTKKIFINDNIIFDGKCEMIKSNEVVDLFSFTVSQIKDTLQ</sequence>
<name>A0A0A7UUY7_9SPIR</name>
<evidence type="ECO:0008006" key="4">
    <source>
        <dbReference type="Google" id="ProtNLM"/>
    </source>
</evidence>
<gene>
    <name evidence="2" type="ORF">OY14_01135</name>
</gene>
<dbReference type="PANTHER" id="PTHR35024">
    <property type="entry name" value="HYPOTHETICAL CYTOSOLIC PROTEIN"/>
    <property type="match status" value="1"/>
</dbReference>
<accession>A0A0A7UUY7</accession>
<dbReference type="Pfam" id="PF04519">
    <property type="entry name" value="Bactofilin"/>
    <property type="match status" value="1"/>
</dbReference>
<dbReference type="EMBL" id="CP009910">
    <property type="protein sequence ID" value="AJA90061.1"/>
    <property type="molecule type" value="Genomic_DNA"/>
</dbReference>
<evidence type="ECO:0000313" key="2">
    <source>
        <dbReference type="EMBL" id="AJA90061.1"/>
    </source>
</evidence>
<evidence type="ECO:0000256" key="1">
    <source>
        <dbReference type="ARBA" id="ARBA00044755"/>
    </source>
</evidence>
<dbReference type="InterPro" id="IPR007607">
    <property type="entry name" value="BacA/B"/>
</dbReference>
<dbReference type="HOGENOM" id="CLU_072799_4_3_12"/>
<reference evidence="2 3" key="1">
    <citation type="journal article" date="2015" name="Genome Announc.">
        <title>Genome Sequence of Borrelia chilensis VA1, a South American Member of the Lyme Borreliosis Group.</title>
        <authorList>
            <person name="Huang W."/>
            <person name="Ojaimi C."/>
            <person name="Fallon J.T."/>
            <person name="Travisany D."/>
            <person name="Maass A."/>
            <person name="Ivanova L."/>
            <person name="Tomova A."/>
            <person name="Gonzalez-Acuna D."/>
            <person name="Godfrey H.P."/>
            <person name="Cabello F.C."/>
        </authorList>
    </citation>
    <scope>NUCLEOTIDE SEQUENCE [LARGE SCALE GENOMIC DNA]</scope>
    <source>
        <strain evidence="2 3">VA1</strain>
    </source>
</reference>
<dbReference type="Proteomes" id="UP000030940">
    <property type="component" value="Chromosome"/>
</dbReference>
<keyword evidence="3" id="KW-1185">Reference proteome</keyword>
<proteinExistence type="inferred from homology"/>
<dbReference type="STRING" id="1245910.OY14_01135"/>
<organism evidence="2 3">
    <name type="scientific">Borreliella chilensis</name>
    <dbReference type="NCBI Taxonomy" id="1245910"/>
    <lineage>
        <taxon>Bacteria</taxon>
        <taxon>Pseudomonadati</taxon>
        <taxon>Spirochaetota</taxon>
        <taxon>Spirochaetia</taxon>
        <taxon>Spirochaetales</taxon>
        <taxon>Borreliaceae</taxon>
        <taxon>Borreliella</taxon>
    </lineage>
</organism>
<dbReference type="AlphaFoldDB" id="A0A0A7UUY7"/>
<evidence type="ECO:0000313" key="3">
    <source>
        <dbReference type="Proteomes" id="UP000030940"/>
    </source>
</evidence>
<dbReference type="PANTHER" id="PTHR35024:SF4">
    <property type="entry name" value="POLYMER-FORMING CYTOSKELETAL PROTEIN"/>
    <property type="match status" value="1"/>
</dbReference>